<evidence type="ECO:0000256" key="2">
    <source>
        <dbReference type="ARBA" id="ARBA00023027"/>
    </source>
</evidence>
<evidence type="ECO:0000256" key="1">
    <source>
        <dbReference type="ARBA" id="ARBA00022679"/>
    </source>
</evidence>
<dbReference type="InterPro" id="IPR029035">
    <property type="entry name" value="DHS-like_NAD/FAD-binding_dom"/>
</dbReference>
<dbReference type="Proteomes" id="UP001178507">
    <property type="component" value="Unassembled WGS sequence"/>
</dbReference>
<dbReference type="PANTHER" id="PTHR11085:SF4">
    <property type="entry name" value="NAD-DEPENDENT PROTEIN DEACYLASE"/>
    <property type="match status" value="1"/>
</dbReference>
<feature type="binding site" evidence="3">
    <location>
        <position position="334"/>
    </location>
    <ligand>
        <name>Zn(2+)</name>
        <dbReference type="ChEBI" id="CHEBI:29105"/>
    </ligand>
</feature>
<dbReference type="PROSITE" id="PS50305">
    <property type="entry name" value="SIRTUIN"/>
    <property type="match status" value="1"/>
</dbReference>
<evidence type="ECO:0000313" key="6">
    <source>
        <dbReference type="EMBL" id="CAJ1383082.1"/>
    </source>
</evidence>
<dbReference type="InterPro" id="IPR026591">
    <property type="entry name" value="Sirtuin_cat_small_dom_sf"/>
</dbReference>
<organism evidence="6 7">
    <name type="scientific">Effrenium voratum</name>
    <dbReference type="NCBI Taxonomy" id="2562239"/>
    <lineage>
        <taxon>Eukaryota</taxon>
        <taxon>Sar</taxon>
        <taxon>Alveolata</taxon>
        <taxon>Dinophyceae</taxon>
        <taxon>Suessiales</taxon>
        <taxon>Symbiodiniaceae</taxon>
        <taxon>Effrenium</taxon>
    </lineage>
</organism>
<feature type="compositionally biased region" description="Basic and acidic residues" evidence="4">
    <location>
        <begin position="1320"/>
        <end position="1342"/>
    </location>
</feature>
<dbReference type="InterPro" id="IPR050134">
    <property type="entry name" value="NAD-dep_sirtuin_deacylases"/>
</dbReference>
<keyword evidence="7" id="KW-1185">Reference proteome</keyword>
<proteinExistence type="predicted"/>
<feature type="domain" description="Deacetylase sirtuin-type" evidence="5">
    <location>
        <begin position="161"/>
        <end position="465"/>
    </location>
</feature>
<feature type="binding site" evidence="3">
    <location>
        <position position="307"/>
    </location>
    <ligand>
        <name>Zn(2+)</name>
        <dbReference type="ChEBI" id="CHEBI:29105"/>
    </ligand>
</feature>
<accession>A0AA36I8L2</accession>
<dbReference type="InterPro" id="IPR003000">
    <property type="entry name" value="Sirtuin"/>
</dbReference>
<name>A0AA36I8L2_9DINO</name>
<feature type="compositionally biased region" description="Polar residues" evidence="4">
    <location>
        <begin position="1293"/>
        <end position="1307"/>
    </location>
</feature>
<feature type="region of interest" description="Disordered" evidence="4">
    <location>
        <begin position="1087"/>
        <end position="1117"/>
    </location>
</feature>
<dbReference type="GO" id="GO:0046872">
    <property type="term" value="F:metal ion binding"/>
    <property type="evidence" value="ECO:0007669"/>
    <property type="project" value="UniProtKB-KW"/>
</dbReference>
<feature type="compositionally biased region" description="Low complexity" evidence="4">
    <location>
        <begin position="1104"/>
        <end position="1115"/>
    </location>
</feature>
<comment type="caution">
    <text evidence="6">The sequence shown here is derived from an EMBL/GenBank/DDBJ whole genome shotgun (WGS) entry which is preliminary data.</text>
</comment>
<gene>
    <name evidence="6" type="ORF">EVOR1521_LOCUS10292</name>
</gene>
<keyword evidence="3" id="KW-0479">Metal-binding</keyword>
<feature type="binding site" evidence="3">
    <location>
        <position position="337"/>
    </location>
    <ligand>
        <name>Zn(2+)</name>
        <dbReference type="ChEBI" id="CHEBI:29105"/>
    </ligand>
</feature>
<feature type="active site" description="Proton acceptor" evidence="3">
    <location>
        <position position="294"/>
    </location>
</feature>
<keyword evidence="3" id="KW-0862">Zinc</keyword>
<evidence type="ECO:0000259" key="5">
    <source>
        <dbReference type="PROSITE" id="PS50305"/>
    </source>
</evidence>
<keyword evidence="1" id="KW-0808">Transferase</keyword>
<protein>
    <recommendedName>
        <fullName evidence="5">Deacetylase sirtuin-type domain-containing protein</fullName>
    </recommendedName>
</protein>
<feature type="region of interest" description="Disordered" evidence="4">
    <location>
        <begin position="835"/>
        <end position="863"/>
    </location>
</feature>
<sequence>MAAGIRFVAELPVVIRRQPSLSSDQVCLLQKGDEITATDVFQQGGVEWVKLARGACALRSNGAEVPLDLREEGFIATVVPPSNTQLRRAEESTAMPEQMLSKKEISEVLALSSDPSLQLPLEAKYWTRQQLEMFVMSGGVLRPKNCSMPDERLLANASMSKEEIVHSLAQAAEWIASADALLIGSGAGMGVDAGLGTFRGGKKGVWDGLEAVGLAYEEICEPRWFDEAKGDPRLAWGFWNHCYKAYQETKPHQGYAALRQLGQRCPFGFFSFTSNIDSHWIASGMSAERVLEVHGAVKWLQCSKPCCPDVWKAPPDLGLAEDSTHRVTGALPTCPKCKAVARPNVQMFGGDSGFSRARRGAQNTRYDAWINSLASRPDASSLRVVCLEVGCGLTVPTVRRELEKILQKFPGGRLIRVNPENPGLAKELVSRGVSVPLPGGAAIEKLNQQVAQTEETMQATYILWGTDSGCEIKAPFGTTLGRLLRLAQCQGGMTVDFKQGVVAEVRQAMGAKTEVLTTERSVSIDMYQEIKLGEGSETQVTAIMKVAATFSGGTSYGGFNLNAPLLKRVQQVSALLDDVNERFSKPERAKPRGMAWSYRAEQWVLPWPPPFVQDGDTLSSISGFSSVAVAQFRTLETAPDVSFQAPKEEERAVIYASQAKAEPSARVSSSSISQRISLARRYFELRLASVPFMRWRAKALSQRPKRHCERRQRLSLALRLWRLRGRRRRLGRRLWLPQLLAAVAGSALRAGFRQLQQPLLHLRLDLVRARLLQIIHGRTQLSLAVSWWKQVQLRSAFAGWGFACRRLRSAPEVSIPSLSDADASPFMLEDEALARPRLPPPPELAPPARRRPESSLAKQAKSEKPPLNVFLRVQQEGFSRWWRATSMDLSGEELLARQRRGALLVLLQSRLRNSMAMQHYVASLLHKALEAFCSQDVEVSVRRHRARGRQVERPGLRGMSAGEVMRKGWQRWRYAVAAGHQVLAPNPGRPPNVTLALCRIAGEIQACRKAGVTEGARRKRRMALPAPPPESSRPPEAETTEPPHLALLQKALAGFACMAHAGSMDAPALLWREGAALPPAPEVLSLSASCGGSAEDPGLRDSSSRSPRSPRSPRSTYALRAATASVQRADAWSQLLQEAASRPPPSLPAPLPPAPVSPWEDYEARLTCAAPQSPAPGRLKLYQKAVESCEDRRSLLKETRHIQFEVLPKFGIEASEKGTSIMAAWIGAAQGGIKEVEAKVAASMHLSRVAYIAKLPLVKNKATPEPEAPVPSPVALAPTVAPWPHAKVAQAARETTVTTPPVSQKPSPQAPSVKPEVMAEPEKPKKPKEKPKAAPKPKEEKPAVALKVTVTRFSTWEDDEPQRLRLDLMSNTKVAELRARIAEVCALDETETRKMKLIKRKKAGFMTAQESENVSSEVFVHHVDKWISA</sequence>
<evidence type="ECO:0000313" key="7">
    <source>
        <dbReference type="Proteomes" id="UP001178507"/>
    </source>
</evidence>
<dbReference type="GO" id="GO:0070403">
    <property type="term" value="F:NAD+ binding"/>
    <property type="evidence" value="ECO:0007669"/>
    <property type="project" value="InterPro"/>
</dbReference>
<feature type="region of interest" description="Disordered" evidence="4">
    <location>
        <begin position="1011"/>
        <end position="1041"/>
    </location>
</feature>
<dbReference type="PANTHER" id="PTHR11085">
    <property type="entry name" value="NAD-DEPENDENT PROTEIN DEACYLASE SIRTUIN-5, MITOCHONDRIAL-RELATED"/>
    <property type="match status" value="1"/>
</dbReference>
<keyword evidence="2" id="KW-0520">NAD</keyword>
<dbReference type="Pfam" id="PF02146">
    <property type="entry name" value="SIR2"/>
    <property type="match status" value="1"/>
</dbReference>
<dbReference type="GO" id="GO:0017136">
    <property type="term" value="F:histone deacetylase activity, NAD-dependent"/>
    <property type="evidence" value="ECO:0007669"/>
    <property type="project" value="TreeGrafter"/>
</dbReference>
<dbReference type="Gene3D" id="3.30.1600.10">
    <property type="entry name" value="SIR2/SIRT2 'Small Domain"/>
    <property type="match status" value="1"/>
</dbReference>
<dbReference type="InterPro" id="IPR026590">
    <property type="entry name" value="Ssirtuin_cat_dom"/>
</dbReference>
<evidence type="ECO:0000256" key="4">
    <source>
        <dbReference type="SAM" id="MobiDB-lite"/>
    </source>
</evidence>
<reference evidence="6" key="1">
    <citation type="submission" date="2023-08" db="EMBL/GenBank/DDBJ databases">
        <authorList>
            <person name="Chen Y."/>
            <person name="Shah S."/>
            <person name="Dougan E. K."/>
            <person name="Thang M."/>
            <person name="Chan C."/>
        </authorList>
    </citation>
    <scope>NUCLEOTIDE SEQUENCE</scope>
</reference>
<dbReference type="CDD" id="cd00296">
    <property type="entry name" value="SIR2"/>
    <property type="match status" value="1"/>
</dbReference>
<dbReference type="Gene3D" id="3.40.50.1220">
    <property type="entry name" value="TPP-binding domain"/>
    <property type="match status" value="1"/>
</dbReference>
<evidence type="ECO:0000256" key="3">
    <source>
        <dbReference type="PROSITE-ProRule" id="PRU00236"/>
    </source>
</evidence>
<feature type="region of interest" description="Disordered" evidence="4">
    <location>
        <begin position="1290"/>
        <end position="1342"/>
    </location>
</feature>
<feature type="binding site" evidence="3">
    <location>
        <position position="302"/>
    </location>
    <ligand>
        <name>Zn(2+)</name>
        <dbReference type="ChEBI" id="CHEBI:29105"/>
    </ligand>
</feature>
<dbReference type="EMBL" id="CAUJNA010000979">
    <property type="protein sequence ID" value="CAJ1383082.1"/>
    <property type="molecule type" value="Genomic_DNA"/>
</dbReference>
<dbReference type="SUPFAM" id="SSF52467">
    <property type="entry name" value="DHS-like NAD/FAD-binding domain"/>
    <property type="match status" value="1"/>
</dbReference>